<gene>
    <name evidence="2" type="ORF">KUF71_004671</name>
</gene>
<name>A0AAE1HZ96_9NEOP</name>
<dbReference type="InterPro" id="IPR011333">
    <property type="entry name" value="SKP1/BTB/POZ_sf"/>
</dbReference>
<reference evidence="2" key="2">
    <citation type="journal article" date="2023" name="BMC Genomics">
        <title>Pest status, molecular evolution, and epigenetic factors derived from the genome assembly of Frankliniella fusca, a thysanopteran phytovirus vector.</title>
        <authorList>
            <person name="Catto M.A."/>
            <person name="Labadie P.E."/>
            <person name="Jacobson A.L."/>
            <person name="Kennedy G.G."/>
            <person name="Srinivasan R."/>
            <person name="Hunt B.G."/>
        </authorList>
    </citation>
    <scope>NUCLEOTIDE SEQUENCE</scope>
    <source>
        <strain evidence="2">PL_HMW_Pooled</strain>
    </source>
</reference>
<dbReference type="EMBL" id="JAHWGI010001409">
    <property type="protein sequence ID" value="KAK3930100.1"/>
    <property type="molecule type" value="Genomic_DNA"/>
</dbReference>
<organism evidence="2 3">
    <name type="scientific">Frankliniella fusca</name>
    <dbReference type="NCBI Taxonomy" id="407009"/>
    <lineage>
        <taxon>Eukaryota</taxon>
        <taxon>Metazoa</taxon>
        <taxon>Ecdysozoa</taxon>
        <taxon>Arthropoda</taxon>
        <taxon>Hexapoda</taxon>
        <taxon>Insecta</taxon>
        <taxon>Pterygota</taxon>
        <taxon>Neoptera</taxon>
        <taxon>Paraneoptera</taxon>
        <taxon>Thysanoptera</taxon>
        <taxon>Terebrantia</taxon>
        <taxon>Thripoidea</taxon>
        <taxon>Thripidae</taxon>
        <taxon>Frankliniella</taxon>
    </lineage>
</organism>
<dbReference type="PROSITE" id="PS50097">
    <property type="entry name" value="BTB"/>
    <property type="match status" value="1"/>
</dbReference>
<dbReference type="SMART" id="SM00225">
    <property type="entry name" value="BTB"/>
    <property type="match status" value="1"/>
</dbReference>
<evidence type="ECO:0000313" key="3">
    <source>
        <dbReference type="Proteomes" id="UP001219518"/>
    </source>
</evidence>
<dbReference type="Gene3D" id="1.25.40.420">
    <property type="match status" value="1"/>
</dbReference>
<dbReference type="AlphaFoldDB" id="A0AAE1HZ96"/>
<feature type="domain" description="BTB" evidence="1">
    <location>
        <begin position="209"/>
        <end position="293"/>
    </location>
</feature>
<comment type="caution">
    <text evidence="2">The sequence shown here is derived from an EMBL/GenBank/DDBJ whole genome shotgun (WGS) entry which is preliminary data.</text>
</comment>
<sequence>MRSSRFEDPGRAVMFGAPMNASCSPSIERRLAPDAATPWPGPPGPGGQLGRGRLIASCCSHLDLHHLRNLNQGGKLKLAQGRLQDPDVQWTLVVVRDFGGDKASVRLANVKGRGASKVRFVGLVNTESTFGAATHGTARFVGPDGLVDELTNFLAPSSFMGVGMHLAPPLQSKMQVHIAVYHNDAASEGHQGDDLSSDLARLLEQGVLSDVVLQAGGAQDQGDQQGGAGGAKASRVELRAHKAVLAARSPVFQRLLMSDMVESRTSTVAVDFPAHIMELVLRYAYTGRVDLGAEDAKGGEQSGEAEAVTAMALLAAADYYQLSGLKRQCEERLLQRVTLVPEEVLQTMVLADRYGARALKEAALDVAADYLKPLRQRPEWAEFARHNHELVAELMGVLADKLEQAQQAVLKGQQGQQGQQGQRSLVRHPDGGVVVAPLIDGDVFGHILVRPGNRRDPGNEAIILCD</sequence>
<proteinExistence type="predicted"/>
<keyword evidence="3" id="KW-1185">Reference proteome</keyword>
<reference evidence="2" key="1">
    <citation type="submission" date="2021-07" db="EMBL/GenBank/DDBJ databases">
        <authorList>
            <person name="Catto M.A."/>
            <person name="Jacobson A."/>
            <person name="Kennedy G."/>
            <person name="Labadie P."/>
            <person name="Hunt B.G."/>
            <person name="Srinivasan R."/>
        </authorList>
    </citation>
    <scope>NUCLEOTIDE SEQUENCE</scope>
    <source>
        <strain evidence="2">PL_HMW_Pooled</strain>
        <tissue evidence="2">Head</tissue>
    </source>
</reference>
<dbReference type="CDD" id="cd18186">
    <property type="entry name" value="BTB_POZ_ZBTB_KLHL-like"/>
    <property type="match status" value="1"/>
</dbReference>
<evidence type="ECO:0000313" key="2">
    <source>
        <dbReference type="EMBL" id="KAK3930100.1"/>
    </source>
</evidence>
<evidence type="ECO:0000259" key="1">
    <source>
        <dbReference type="PROSITE" id="PS50097"/>
    </source>
</evidence>
<protein>
    <submittedName>
        <fullName evidence="2">Protein roadkill</fullName>
    </submittedName>
</protein>
<dbReference type="InterPro" id="IPR000210">
    <property type="entry name" value="BTB/POZ_dom"/>
</dbReference>
<dbReference type="SUPFAM" id="SSF54695">
    <property type="entry name" value="POZ domain"/>
    <property type="match status" value="1"/>
</dbReference>
<dbReference type="PANTHER" id="PTHR24413">
    <property type="entry name" value="SPECKLE-TYPE POZ PROTEIN"/>
    <property type="match status" value="1"/>
</dbReference>
<accession>A0AAE1HZ96</accession>
<dbReference type="Pfam" id="PF00651">
    <property type="entry name" value="BTB"/>
    <property type="match status" value="1"/>
</dbReference>
<dbReference type="Gene3D" id="3.30.710.10">
    <property type="entry name" value="Potassium Channel Kv1.1, Chain A"/>
    <property type="match status" value="1"/>
</dbReference>
<dbReference type="Proteomes" id="UP001219518">
    <property type="component" value="Unassembled WGS sequence"/>
</dbReference>